<evidence type="ECO:0000313" key="1">
    <source>
        <dbReference type="EMBL" id="CRK89149.1"/>
    </source>
</evidence>
<accession>A0A1J1HM82</accession>
<organism evidence="1 2">
    <name type="scientific">Clunio marinus</name>
    <dbReference type="NCBI Taxonomy" id="568069"/>
    <lineage>
        <taxon>Eukaryota</taxon>
        <taxon>Metazoa</taxon>
        <taxon>Ecdysozoa</taxon>
        <taxon>Arthropoda</taxon>
        <taxon>Hexapoda</taxon>
        <taxon>Insecta</taxon>
        <taxon>Pterygota</taxon>
        <taxon>Neoptera</taxon>
        <taxon>Endopterygota</taxon>
        <taxon>Diptera</taxon>
        <taxon>Nematocera</taxon>
        <taxon>Chironomoidea</taxon>
        <taxon>Chironomidae</taxon>
        <taxon>Clunio</taxon>
    </lineage>
</organism>
<dbReference type="Proteomes" id="UP000183832">
    <property type="component" value="Unassembled WGS sequence"/>
</dbReference>
<gene>
    <name evidence="1" type="ORF">CLUMA_CG002910</name>
</gene>
<protein>
    <submittedName>
        <fullName evidence="1">CLUMA_CG002910, isoform A</fullName>
    </submittedName>
</protein>
<reference evidence="1 2" key="1">
    <citation type="submission" date="2015-04" db="EMBL/GenBank/DDBJ databases">
        <authorList>
            <person name="Syromyatnikov M.Y."/>
            <person name="Popov V.N."/>
        </authorList>
    </citation>
    <scope>NUCLEOTIDE SEQUENCE [LARGE SCALE GENOMIC DNA]</scope>
</reference>
<dbReference type="EMBL" id="CVRI01000011">
    <property type="protein sequence ID" value="CRK89149.1"/>
    <property type="molecule type" value="Genomic_DNA"/>
</dbReference>
<keyword evidence="2" id="KW-1185">Reference proteome</keyword>
<proteinExistence type="predicted"/>
<evidence type="ECO:0000313" key="2">
    <source>
        <dbReference type="Proteomes" id="UP000183832"/>
    </source>
</evidence>
<sequence>MIVTDNKFDEQNSNSTLPIITNWFNFDHDNDRVSELSLKRDANVSSDTKFYLTANSNWIRMNGISNELSTHSVIAYCTSFPLPAMHI</sequence>
<name>A0A1J1HM82_9DIPT</name>
<dbReference type="AlphaFoldDB" id="A0A1J1HM82"/>